<protein>
    <recommendedName>
        <fullName evidence="4">DUF4148 domain-containing protein</fullName>
    </recommendedName>
</protein>
<dbReference type="AlphaFoldDB" id="A0A7I8BRB7"/>
<gene>
    <name evidence="2" type="ORF">PPGU16_39560</name>
</gene>
<organism evidence="2 3">
    <name type="scientific">Paraburkholderia largidicola</name>
    <dbReference type="NCBI Taxonomy" id="3014751"/>
    <lineage>
        <taxon>Bacteria</taxon>
        <taxon>Pseudomonadati</taxon>
        <taxon>Pseudomonadota</taxon>
        <taxon>Betaproteobacteria</taxon>
        <taxon>Burkholderiales</taxon>
        <taxon>Burkholderiaceae</taxon>
        <taxon>Paraburkholderia</taxon>
    </lineage>
</organism>
<evidence type="ECO:0008006" key="4">
    <source>
        <dbReference type="Google" id="ProtNLM"/>
    </source>
</evidence>
<accession>A0A7I8BRB7</accession>
<sequence>MREPMDGSTQAHVVLRLHLEMEMKKKLAPRHFDVLVASASALALALALPLPAFAQTSNGPVTRAQVLQHLYDLEDLGYRPAQASSLRFPYDIEAAEQRLAEKKRAEASGSDTAEPSAASEYPDATTSMTR</sequence>
<dbReference type="EMBL" id="AP023175">
    <property type="protein sequence ID" value="BCF90889.1"/>
    <property type="molecule type" value="Genomic_DNA"/>
</dbReference>
<evidence type="ECO:0000313" key="3">
    <source>
        <dbReference type="Proteomes" id="UP000510888"/>
    </source>
</evidence>
<feature type="region of interest" description="Disordered" evidence="1">
    <location>
        <begin position="99"/>
        <end position="130"/>
    </location>
</feature>
<dbReference type="Pfam" id="PF13663">
    <property type="entry name" value="DUF4148"/>
    <property type="match status" value="1"/>
</dbReference>
<evidence type="ECO:0000256" key="1">
    <source>
        <dbReference type="SAM" id="MobiDB-lite"/>
    </source>
</evidence>
<name>A0A7I8BRB7_9BURK</name>
<dbReference type="Proteomes" id="UP000510888">
    <property type="component" value="Chromosome 2"/>
</dbReference>
<proteinExistence type="predicted"/>
<keyword evidence="3" id="KW-1185">Reference proteome</keyword>
<reference evidence="2 3" key="1">
    <citation type="journal article" date="2020" name="Genes (Basel)">
        <title>Genomic Comparison of Insect Gut Symbionts from Divergent Burkholderia Subclades.</title>
        <authorList>
            <person name="Takeshita K."/>
            <person name="Kikuchi Y."/>
        </authorList>
    </citation>
    <scope>NUCLEOTIDE SEQUENCE [LARGE SCALE GENOMIC DNA]</scope>
    <source>
        <strain evidence="2 3">PGU16</strain>
    </source>
</reference>
<dbReference type="InterPro" id="IPR025421">
    <property type="entry name" value="DUF4148"/>
</dbReference>
<evidence type="ECO:0000313" key="2">
    <source>
        <dbReference type="EMBL" id="BCF90889.1"/>
    </source>
</evidence>
<dbReference type="KEGG" id="plad:PPGU16_39560"/>